<name>A0A8H3FNK4_9LECA</name>
<comment type="caution">
    <text evidence="2">The sequence shown here is derived from an EMBL/GenBank/DDBJ whole genome shotgun (WGS) entry which is preliminary data.</text>
</comment>
<dbReference type="OrthoDB" id="3539644at2759"/>
<organism evidence="2 3">
    <name type="scientific">Imshaugia aleurites</name>
    <dbReference type="NCBI Taxonomy" id="172621"/>
    <lineage>
        <taxon>Eukaryota</taxon>
        <taxon>Fungi</taxon>
        <taxon>Dikarya</taxon>
        <taxon>Ascomycota</taxon>
        <taxon>Pezizomycotina</taxon>
        <taxon>Lecanoromycetes</taxon>
        <taxon>OSLEUM clade</taxon>
        <taxon>Lecanoromycetidae</taxon>
        <taxon>Lecanorales</taxon>
        <taxon>Lecanorineae</taxon>
        <taxon>Parmeliaceae</taxon>
        <taxon>Imshaugia</taxon>
    </lineage>
</organism>
<protein>
    <submittedName>
        <fullName evidence="2">Uncharacterized protein</fullName>
    </submittedName>
</protein>
<evidence type="ECO:0000313" key="3">
    <source>
        <dbReference type="Proteomes" id="UP000664534"/>
    </source>
</evidence>
<dbReference type="EMBL" id="CAJPDT010000049">
    <property type="protein sequence ID" value="CAF9928332.1"/>
    <property type="molecule type" value="Genomic_DNA"/>
</dbReference>
<gene>
    <name evidence="2" type="ORF">IMSHALPRED_007440</name>
</gene>
<evidence type="ECO:0000313" key="2">
    <source>
        <dbReference type="EMBL" id="CAF9928332.1"/>
    </source>
</evidence>
<proteinExistence type="predicted"/>
<dbReference type="Proteomes" id="UP000664534">
    <property type="component" value="Unassembled WGS sequence"/>
</dbReference>
<accession>A0A8H3FNK4</accession>
<feature type="compositionally biased region" description="Basic and acidic residues" evidence="1">
    <location>
        <begin position="226"/>
        <end position="257"/>
    </location>
</feature>
<feature type="region of interest" description="Disordered" evidence="1">
    <location>
        <begin position="226"/>
        <end position="315"/>
    </location>
</feature>
<dbReference type="AlphaFoldDB" id="A0A8H3FNK4"/>
<feature type="compositionally biased region" description="Acidic residues" evidence="1">
    <location>
        <begin position="289"/>
        <end position="305"/>
    </location>
</feature>
<sequence length="315" mass="34046">MSRSTVIDQMSNNVTGTFLLHDLLSISTLSGSIDITIVPQPASASNHPAELRLNTASGSIRVKMAPFVHNPSTVMPERIFNSSLESMSGSISAALVHNYKTSLSTMSGNIAASVYPLGQPSSMSLVDIQCTSGSASMTLHPIVNDPQASLRNLSTNFRGSSGGLSIRFPSTWEGEVISHLSNGSVRHAWEDLRVVNDGLRFRATKGNGSGQLNIWGNSVNVELVGERVPDSPREREVKEGERVPDLPREVEPKEGEHNPVTPGMPGLPRGREAQGEGDGTSNLPKEEEQREEDDDEWTVVEDEEGAPTYEDSTRT</sequence>
<keyword evidence="3" id="KW-1185">Reference proteome</keyword>
<evidence type="ECO:0000256" key="1">
    <source>
        <dbReference type="SAM" id="MobiDB-lite"/>
    </source>
</evidence>
<reference evidence="2" key="1">
    <citation type="submission" date="2021-03" db="EMBL/GenBank/DDBJ databases">
        <authorList>
            <person name="Tagirdzhanova G."/>
        </authorList>
    </citation>
    <scope>NUCLEOTIDE SEQUENCE</scope>
</reference>